<comment type="caution">
    <text evidence="3">The sequence shown here is derived from an EMBL/GenBank/DDBJ whole genome shotgun (WGS) entry which is preliminary data.</text>
</comment>
<organism evidence="3 4">
    <name type="scientific">Ataeniobius toweri</name>
    <dbReference type="NCBI Taxonomy" id="208326"/>
    <lineage>
        <taxon>Eukaryota</taxon>
        <taxon>Metazoa</taxon>
        <taxon>Chordata</taxon>
        <taxon>Craniata</taxon>
        <taxon>Vertebrata</taxon>
        <taxon>Euteleostomi</taxon>
        <taxon>Actinopterygii</taxon>
        <taxon>Neopterygii</taxon>
        <taxon>Teleostei</taxon>
        <taxon>Neoteleostei</taxon>
        <taxon>Acanthomorphata</taxon>
        <taxon>Ovalentaria</taxon>
        <taxon>Atherinomorphae</taxon>
        <taxon>Cyprinodontiformes</taxon>
        <taxon>Goodeidae</taxon>
        <taxon>Ataeniobius</taxon>
    </lineage>
</organism>
<accession>A0ABU7BH87</accession>
<gene>
    <name evidence="3" type="ORF">ATANTOWER_021051</name>
</gene>
<dbReference type="EMBL" id="JAHUTI010053670">
    <property type="protein sequence ID" value="MED6249877.1"/>
    <property type="molecule type" value="Genomic_DNA"/>
</dbReference>
<keyword evidence="4" id="KW-1185">Reference proteome</keyword>
<protein>
    <submittedName>
        <fullName evidence="3">Uncharacterized protein</fullName>
    </submittedName>
</protein>
<dbReference type="PANTHER" id="PTHR23344">
    <property type="entry name" value="GLYCEROPHOSPHORYL DIESTER PHOSPHODIESTERASE"/>
    <property type="match status" value="1"/>
</dbReference>
<feature type="transmembrane region" description="Helical" evidence="2">
    <location>
        <begin position="49"/>
        <end position="69"/>
    </location>
</feature>
<dbReference type="PANTHER" id="PTHR23344:SF13">
    <property type="entry name" value="GLYCEROPHOSPHODIESTER PHOSPHODIESTERASE DOMAIN-CONTAINING PROTEIN 4"/>
    <property type="match status" value="1"/>
</dbReference>
<sequence>MSEDHDIMLTAPPRGDIWNRTAASLWRAAGDARLPRSLHRPSCAELEGASFALLVVAFCLTLLFLYFWGQAENDYNDFDWFNFVHLGFWFPWSVVLLVISAGFFTYVTVLMLLAVCLLSEGQKLHLHWSHKVTAPSSVK</sequence>
<keyword evidence="1" id="KW-0378">Hydrolase</keyword>
<keyword evidence="2" id="KW-1133">Transmembrane helix</keyword>
<dbReference type="Proteomes" id="UP001345963">
    <property type="component" value="Unassembled WGS sequence"/>
</dbReference>
<evidence type="ECO:0000256" key="1">
    <source>
        <dbReference type="ARBA" id="ARBA00022801"/>
    </source>
</evidence>
<evidence type="ECO:0000313" key="4">
    <source>
        <dbReference type="Proteomes" id="UP001345963"/>
    </source>
</evidence>
<keyword evidence="2" id="KW-0812">Transmembrane</keyword>
<name>A0ABU7BH87_9TELE</name>
<keyword evidence="2" id="KW-0472">Membrane</keyword>
<reference evidence="3 4" key="1">
    <citation type="submission" date="2021-07" db="EMBL/GenBank/DDBJ databases">
        <authorList>
            <person name="Palmer J.M."/>
        </authorList>
    </citation>
    <scope>NUCLEOTIDE SEQUENCE [LARGE SCALE GENOMIC DNA]</scope>
    <source>
        <strain evidence="3 4">AT_MEX2019</strain>
        <tissue evidence="3">Muscle</tissue>
    </source>
</reference>
<evidence type="ECO:0000256" key="2">
    <source>
        <dbReference type="SAM" id="Phobius"/>
    </source>
</evidence>
<evidence type="ECO:0000313" key="3">
    <source>
        <dbReference type="EMBL" id="MED6249877.1"/>
    </source>
</evidence>
<proteinExistence type="predicted"/>
<feature type="transmembrane region" description="Helical" evidence="2">
    <location>
        <begin position="89"/>
        <end position="118"/>
    </location>
</feature>